<keyword evidence="3 5" id="KW-0238">DNA-binding</keyword>
<accession>A0A3A9W6E6</accession>
<dbReference type="Proteomes" id="UP000275024">
    <property type="component" value="Unassembled WGS sequence"/>
</dbReference>
<dbReference type="OrthoDB" id="5242390at2"/>
<keyword evidence="1" id="KW-0678">Repressor</keyword>
<dbReference type="RefSeq" id="WP_120697843.1">
    <property type="nucleotide sequence ID" value="NZ_RBDX01000010.1"/>
</dbReference>
<keyword evidence="9" id="KW-1185">Reference proteome</keyword>
<dbReference type="InterPro" id="IPR001647">
    <property type="entry name" value="HTH_TetR"/>
</dbReference>
<feature type="domain" description="HTH tetR-type" evidence="6">
    <location>
        <begin position="10"/>
        <end position="70"/>
    </location>
</feature>
<gene>
    <name evidence="8" type="ORF">D7318_15560</name>
    <name evidence="7" type="ORF">D7319_14605</name>
</gene>
<evidence type="ECO:0000256" key="2">
    <source>
        <dbReference type="ARBA" id="ARBA00023015"/>
    </source>
</evidence>
<dbReference type="InterPro" id="IPR023772">
    <property type="entry name" value="DNA-bd_HTH_TetR-type_CS"/>
</dbReference>
<dbReference type="InterPro" id="IPR050109">
    <property type="entry name" value="HTH-type_TetR-like_transc_reg"/>
</dbReference>
<keyword evidence="2" id="KW-0805">Transcription regulation</keyword>
<dbReference type="Pfam" id="PF00440">
    <property type="entry name" value="TetR_N"/>
    <property type="match status" value="1"/>
</dbReference>
<dbReference type="AlphaFoldDB" id="A0A3A9W6E6"/>
<dbReference type="GO" id="GO:0000976">
    <property type="term" value="F:transcription cis-regulatory region binding"/>
    <property type="evidence" value="ECO:0007669"/>
    <property type="project" value="TreeGrafter"/>
</dbReference>
<dbReference type="PANTHER" id="PTHR30055:SF229">
    <property type="entry name" value="HTH-TYPE TRANSCRIPTIONAL REPRESSOR RV1474C"/>
    <property type="match status" value="1"/>
</dbReference>
<dbReference type="InterPro" id="IPR039538">
    <property type="entry name" value="BetI_C"/>
</dbReference>
<dbReference type="EMBL" id="RBDY01000010">
    <property type="protein sequence ID" value="RKN21923.1"/>
    <property type="molecule type" value="Genomic_DNA"/>
</dbReference>
<dbReference type="InterPro" id="IPR009057">
    <property type="entry name" value="Homeodomain-like_sf"/>
</dbReference>
<evidence type="ECO:0000256" key="3">
    <source>
        <dbReference type="ARBA" id="ARBA00023125"/>
    </source>
</evidence>
<evidence type="ECO:0000256" key="1">
    <source>
        <dbReference type="ARBA" id="ARBA00022491"/>
    </source>
</evidence>
<dbReference type="PRINTS" id="PR00455">
    <property type="entry name" value="HTHTETR"/>
</dbReference>
<protein>
    <submittedName>
        <fullName evidence="7">TetR/AcrR family transcriptional regulator</fullName>
    </submittedName>
</protein>
<dbReference type="SUPFAM" id="SSF46689">
    <property type="entry name" value="Homeodomain-like"/>
    <property type="match status" value="1"/>
</dbReference>
<evidence type="ECO:0000313" key="9">
    <source>
        <dbReference type="Proteomes" id="UP000268652"/>
    </source>
</evidence>
<keyword evidence="4" id="KW-0804">Transcription</keyword>
<dbReference type="SUPFAM" id="SSF48498">
    <property type="entry name" value="Tetracyclin repressor-like, C-terminal domain"/>
    <property type="match status" value="1"/>
</dbReference>
<name>A0A3A9W6E6_9ACTN</name>
<evidence type="ECO:0000256" key="4">
    <source>
        <dbReference type="ARBA" id="ARBA00023163"/>
    </source>
</evidence>
<evidence type="ECO:0000313" key="7">
    <source>
        <dbReference type="EMBL" id="RKN08765.1"/>
    </source>
</evidence>
<feature type="DNA-binding region" description="H-T-H motif" evidence="5">
    <location>
        <begin position="33"/>
        <end position="52"/>
    </location>
</feature>
<dbReference type="Proteomes" id="UP000268652">
    <property type="component" value="Unassembled WGS sequence"/>
</dbReference>
<dbReference type="PROSITE" id="PS50977">
    <property type="entry name" value="HTH_TETR_2"/>
    <property type="match status" value="1"/>
</dbReference>
<sequence>MARVSQEHLEARRRQILQGAARCFARDGFHGTSMQDVFKETGLSAGAVYRYFPAKEAIIGALAHEVLDTVRGAFADALASSRLPHPDEILSDALRRVESVLRFPPPLVVQVWAESFRDERLAAVLRNVVSSLLDAWREVVNGYIERGLIPPGTDPEAVARVLTACAQGFMVQRALLGPLDHEMISAGVHGLTSFSAPESA</sequence>
<proteinExistence type="predicted"/>
<dbReference type="Pfam" id="PF13977">
    <property type="entry name" value="TetR_C_6"/>
    <property type="match status" value="1"/>
</dbReference>
<evidence type="ECO:0000259" key="6">
    <source>
        <dbReference type="PROSITE" id="PS50977"/>
    </source>
</evidence>
<dbReference type="GO" id="GO:0003700">
    <property type="term" value="F:DNA-binding transcription factor activity"/>
    <property type="evidence" value="ECO:0007669"/>
    <property type="project" value="TreeGrafter"/>
</dbReference>
<reference evidence="9 10" key="1">
    <citation type="submission" date="2018-09" db="EMBL/GenBank/DDBJ databases">
        <title>Streptomyces sp. nov. DS1-2, an endophytic actinomycete isolated from roots of Dendrobium scabrilingue.</title>
        <authorList>
            <person name="Kuncharoen N."/>
            <person name="Kudo T."/>
            <person name="Ohkuma M."/>
            <person name="Yuki M."/>
            <person name="Tanasupawat S."/>
        </authorList>
    </citation>
    <scope>NUCLEOTIDE SEQUENCE [LARGE SCALE GENOMIC DNA]</scope>
    <source>
        <strain evidence="7 10">AZ1-7</strain>
        <strain evidence="8 9">DS1-2</strain>
    </source>
</reference>
<dbReference type="InterPro" id="IPR036271">
    <property type="entry name" value="Tet_transcr_reg_TetR-rel_C_sf"/>
</dbReference>
<evidence type="ECO:0000256" key="5">
    <source>
        <dbReference type="PROSITE-ProRule" id="PRU00335"/>
    </source>
</evidence>
<comment type="caution">
    <text evidence="7">The sequence shown here is derived from an EMBL/GenBank/DDBJ whole genome shotgun (WGS) entry which is preliminary data.</text>
</comment>
<dbReference type="PANTHER" id="PTHR30055">
    <property type="entry name" value="HTH-TYPE TRANSCRIPTIONAL REGULATOR RUTR"/>
    <property type="match status" value="1"/>
</dbReference>
<evidence type="ECO:0000313" key="10">
    <source>
        <dbReference type="Proteomes" id="UP000275024"/>
    </source>
</evidence>
<dbReference type="Gene3D" id="1.10.357.10">
    <property type="entry name" value="Tetracycline Repressor, domain 2"/>
    <property type="match status" value="1"/>
</dbReference>
<dbReference type="PROSITE" id="PS01081">
    <property type="entry name" value="HTH_TETR_1"/>
    <property type="match status" value="1"/>
</dbReference>
<dbReference type="EMBL" id="RBDX01000010">
    <property type="protein sequence ID" value="RKN08765.1"/>
    <property type="molecule type" value="Genomic_DNA"/>
</dbReference>
<organism evidence="7 10">
    <name type="scientific">Streptomyces radicis</name>
    <dbReference type="NCBI Taxonomy" id="1750517"/>
    <lineage>
        <taxon>Bacteria</taxon>
        <taxon>Bacillati</taxon>
        <taxon>Actinomycetota</taxon>
        <taxon>Actinomycetes</taxon>
        <taxon>Kitasatosporales</taxon>
        <taxon>Streptomycetaceae</taxon>
        <taxon>Streptomyces</taxon>
    </lineage>
</organism>
<evidence type="ECO:0000313" key="8">
    <source>
        <dbReference type="EMBL" id="RKN21923.1"/>
    </source>
</evidence>